<feature type="region of interest" description="Disordered" evidence="1">
    <location>
        <begin position="1"/>
        <end position="80"/>
    </location>
</feature>
<dbReference type="PANTHER" id="PTHR42078:SF1">
    <property type="entry name" value="GLUCAN 1, 4-ALPHA-GLUCOSIDASE"/>
    <property type="match status" value="1"/>
</dbReference>
<feature type="compositionally biased region" description="Polar residues" evidence="1">
    <location>
        <begin position="164"/>
        <end position="179"/>
    </location>
</feature>
<reference evidence="5" key="1">
    <citation type="journal article" date="2020" name="Stud. Mycol.">
        <title>101 Dothideomycetes genomes: A test case for predicting lifestyles and emergence of pathogens.</title>
        <authorList>
            <person name="Haridas S."/>
            <person name="Albert R."/>
            <person name="Binder M."/>
            <person name="Bloem J."/>
            <person name="LaButti K."/>
            <person name="Salamov A."/>
            <person name="Andreopoulos B."/>
            <person name="Baker S."/>
            <person name="Barry K."/>
            <person name="Bills G."/>
            <person name="Bluhm B."/>
            <person name="Cannon C."/>
            <person name="Castanera R."/>
            <person name="Culley D."/>
            <person name="Daum C."/>
            <person name="Ezra D."/>
            <person name="Gonzalez J."/>
            <person name="Henrissat B."/>
            <person name="Kuo A."/>
            <person name="Liang C."/>
            <person name="Lipzen A."/>
            <person name="Lutzoni F."/>
            <person name="Magnuson J."/>
            <person name="Mondo S."/>
            <person name="Nolan M."/>
            <person name="Ohm R."/>
            <person name="Pangilinan J."/>
            <person name="Park H.-J."/>
            <person name="Ramirez L."/>
            <person name="Alfaro M."/>
            <person name="Sun H."/>
            <person name="Tritt A."/>
            <person name="Yoshinaga Y."/>
            <person name="Zwiers L.-H."/>
            <person name="Turgeon B."/>
            <person name="Goodwin S."/>
            <person name="Spatafora J."/>
            <person name="Crous P."/>
            <person name="Grigoriev I."/>
        </authorList>
    </citation>
    <scope>NUCLEOTIDE SEQUENCE [LARGE SCALE GENOMIC DNA]</scope>
    <source>
        <strain evidence="5">CECT 20119</strain>
    </source>
</reference>
<feature type="region of interest" description="Disordered" evidence="1">
    <location>
        <begin position="164"/>
        <end position="188"/>
    </location>
</feature>
<keyword evidence="2" id="KW-0472">Membrane</keyword>
<dbReference type="OrthoDB" id="5384459at2759"/>
<feature type="compositionally biased region" description="Polar residues" evidence="1">
    <location>
        <begin position="262"/>
        <end position="287"/>
    </location>
</feature>
<evidence type="ECO:0000259" key="3">
    <source>
        <dbReference type="Pfam" id="PF25130"/>
    </source>
</evidence>
<feature type="region of interest" description="Disordered" evidence="1">
    <location>
        <begin position="486"/>
        <end position="509"/>
    </location>
</feature>
<feature type="compositionally biased region" description="Low complexity" evidence="1">
    <location>
        <begin position="492"/>
        <end position="504"/>
    </location>
</feature>
<feature type="region of interest" description="Disordered" evidence="1">
    <location>
        <begin position="92"/>
        <end position="150"/>
    </location>
</feature>
<dbReference type="PANTHER" id="PTHR42078">
    <property type="entry name" value="GLUCAN 1, 4-ALPHA-GLUCOSIDASE"/>
    <property type="match status" value="1"/>
</dbReference>
<protein>
    <recommendedName>
        <fullName evidence="3">DUF7820 domain-containing protein</fullName>
    </recommendedName>
</protein>
<keyword evidence="5" id="KW-1185">Reference proteome</keyword>
<proteinExistence type="predicted"/>
<dbReference type="EMBL" id="ML992503">
    <property type="protein sequence ID" value="KAF2225535.1"/>
    <property type="molecule type" value="Genomic_DNA"/>
</dbReference>
<dbReference type="Pfam" id="PF25130">
    <property type="entry name" value="DUF7820"/>
    <property type="match status" value="1"/>
</dbReference>
<sequence>MVKSVYTLERQNSTAARSVQSNAFSDRFEIEDYSPVDGMEGRQERDGSRRPSRTSDDEDEVVTSVAAHYADDHFQPSQPLREARNSIRKSRGFTANPFQGEDEDGGRGPSQSTQSTTLSLQMTGDTYRTDTNSLSGNTVVSSTHGNGPSHPYDQYIQHTSLTRSPTAPSTITAQTTGRQSLHGPSHQYNMYPQNVEEDIDDVQSQAGTNHNIPMGFPPTLLNVSTFRHDADNLSEQLPPYSEYPEDGAPKQVSVPPRIDEVSPTSDSSPTLRIPQSMSDANRTPDVSSSDDEAGPTNEKKWKDKTWKEKRKTRVCCGIKFGWIALVVGVFLFIVIVLAATIGGFFGAQARENAKKANENTLIDASPIRSSMMPLPTGSFQLQLGAPQEVQAECLTDQSQIASWDCGISSPGSLAISIGPGPNGNGQGAYIYQATNDFKIGYGTEIPHTVWSPLRPVKDMDAPNRGPAYQFQAVYTKIVIAKPDAFQPAKVDQPGSSTPSQSSTNSKRESQFDKRYWAPLANAGDQPWFCYWNNTLIEGFIYVQENSTSWYGDKSRRYMEKRDDKWSTPSSTTTSGQAFPTSFLQDWQMSQLSSLNSLSTTSANLAAATSVSTPTTTGTYPASACTYSSGTAYPANPSSTPETCPPALGDDPWSKLDFYPFVVKIEERRIPGDTMRPYCQKMQVLDNGGLGYLQDATGNPYIVQLSESSPDINAYTNVYGAGSRKMRRGERAVFAPSPLEEEEDAQLEKRDDTVKRAVVDGACHCQWVSGEN</sequence>
<name>A0A6A6GIH1_9PEZI</name>
<feature type="compositionally biased region" description="Basic and acidic residues" evidence="1">
    <location>
        <begin position="39"/>
        <end position="55"/>
    </location>
</feature>
<evidence type="ECO:0000313" key="4">
    <source>
        <dbReference type="EMBL" id="KAF2225535.1"/>
    </source>
</evidence>
<dbReference type="AlphaFoldDB" id="A0A6A6GIH1"/>
<gene>
    <name evidence="4" type="ORF">BDZ85DRAFT_316707</name>
</gene>
<feature type="compositionally biased region" description="Low complexity" evidence="1">
    <location>
        <begin position="110"/>
        <end position="121"/>
    </location>
</feature>
<feature type="compositionally biased region" description="Polar residues" evidence="1">
    <location>
        <begin position="9"/>
        <end position="24"/>
    </location>
</feature>
<feature type="transmembrane region" description="Helical" evidence="2">
    <location>
        <begin position="320"/>
        <end position="345"/>
    </location>
</feature>
<keyword evidence="2" id="KW-0812">Transmembrane</keyword>
<organism evidence="4 5">
    <name type="scientific">Elsinoe ampelina</name>
    <dbReference type="NCBI Taxonomy" id="302913"/>
    <lineage>
        <taxon>Eukaryota</taxon>
        <taxon>Fungi</taxon>
        <taxon>Dikarya</taxon>
        <taxon>Ascomycota</taxon>
        <taxon>Pezizomycotina</taxon>
        <taxon>Dothideomycetes</taxon>
        <taxon>Dothideomycetidae</taxon>
        <taxon>Myriangiales</taxon>
        <taxon>Elsinoaceae</taxon>
        <taxon>Elsinoe</taxon>
    </lineage>
</organism>
<evidence type="ECO:0000256" key="1">
    <source>
        <dbReference type="SAM" id="MobiDB-lite"/>
    </source>
</evidence>
<keyword evidence="2" id="KW-1133">Transmembrane helix</keyword>
<evidence type="ECO:0000313" key="5">
    <source>
        <dbReference type="Proteomes" id="UP000799538"/>
    </source>
</evidence>
<feature type="domain" description="DUF7820" evidence="3">
    <location>
        <begin position="360"/>
        <end position="768"/>
    </location>
</feature>
<evidence type="ECO:0000256" key="2">
    <source>
        <dbReference type="SAM" id="Phobius"/>
    </source>
</evidence>
<feature type="compositionally biased region" description="Polar residues" evidence="1">
    <location>
        <begin position="122"/>
        <end position="146"/>
    </location>
</feature>
<feature type="region of interest" description="Disordered" evidence="1">
    <location>
        <begin position="233"/>
        <end position="304"/>
    </location>
</feature>
<dbReference type="Proteomes" id="UP000799538">
    <property type="component" value="Unassembled WGS sequence"/>
</dbReference>
<accession>A0A6A6GIH1</accession>
<dbReference type="InterPro" id="IPR056722">
    <property type="entry name" value="DUF7820"/>
</dbReference>